<dbReference type="EMBL" id="BKBI01000006">
    <property type="protein sequence ID" value="GEQ35413.1"/>
    <property type="molecule type" value="Genomic_DNA"/>
</dbReference>
<sequence>MNKIMNNPLKTRNDVIEALNELLEPFNDKFDDKLTGIELIATGVGYGGKTASIETMLRLLWGLVPLEVNQINHPQSKRVLKGIINGTNPDHEQYWGELTDFDQLIVEMSAIGYMLLLSPEVFWNPLTEKEKTNLVQYLHKVNKVEAHDCNWLFFAVLINLGLKNVGRSYDQDVITKNLNRIEDYYIGDGWYKDGPDAHIDYYVAFAIHFYSLIYSIAMEKEDPKRCKLYKERAKLFSDKFVYWFSKEGQGIPYGRSMTYRFSQVAFFTVYILAEVDSKDIGWMKGVMLRHLRYWFKQPIFNGDGTLSVGYTYPNLHMSENYNSPGSPYWSLKSFLILALPENHLFWATIESPFPDLKEIYNDSKTEQSIIRDGKHVVMFPNGYRHMDEHTHTAAKYEKFAYSTHFGFSVSRSNVSLSEGAFDSMLALSEDGEYYRVKRKVVEKEFHDEYFYMKWQPWKDVTVNTWIIPGLPWHIRIHKIISARDLKLTDGGFAIESIPKGKLLDLSKEYECYLESNEKSVGAIDLLNDGVIESVTANSNTNILHPNTIIPSITHHKKPGEHLLIHGFYGALNKNVDSYKENVVYYNENNHKFHLNGKIVKINIE</sequence>
<dbReference type="InterPro" id="IPR016624">
    <property type="entry name" value="UCP014753"/>
</dbReference>
<dbReference type="Pfam" id="PF20938">
    <property type="entry name" value="DUF2264_C"/>
    <property type="match status" value="1"/>
</dbReference>
<comment type="caution">
    <text evidence="3">The sequence shown here is derived from an EMBL/GenBank/DDBJ whole genome shotgun (WGS) entry which is preliminary data.</text>
</comment>
<accession>A0AAV3WTL1</accession>
<dbReference type="RefSeq" id="WP_176935389.1">
    <property type="nucleotide sequence ID" value="NZ_BJVX01000009.1"/>
</dbReference>
<dbReference type="InterPro" id="IPR049237">
    <property type="entry name" value="DUF2264_C"/>
</dbReference>
<evidence type="ECO:0008006" key="5">
    <source>
        <dbReference type="Google" id="ProtNLM"/>
    </source>
</evidence>
<feature type="domain" description="DUF2264" evidence="2">
    <location>
        <begin position="366"/>
        <end position="571"/>
    </location>
</feature>
<dbReference type="PANTHER" id="PTHR35339">
    <property type="entry name" value="LINALOOL DEHYDRATASE_ISOMERASE DOMAIN-CONTAINING PROTEIN"/>
    <property type="match status" value="1"/>
</dbReference>
<organism evidence="3 4">
    <name type="scientific">Marinilactibacillus psychrotolerans</name>
    <dbReference type="NCBI Taxonomy" id="191770"/>
    <lineage>
        <taxon>Bacteria</taxon>
        <taxon>Bacillati</taxon>
        <taxon>Bacillota</taxon>
        <taxon>Bacilli</taxon>
        <taxon>Lactobacillales</taxon>
        <taxon>Carnobacteriaceae</taxon>
        <taxon>Marinilactibacillus</taxon>
    </lineage>
</organism>
<evidence type="ECO:0000259" key="1">
    <source>
        <dbReference type="Pfam" id="PF10022"/>
    </source>
</evidence>
<proteinExistence type="predicted"/>
<dbReference type="Pfam" id="PF10022">
    <property type="entry name" value="DUF2264"/>
    <property type="match status" value="1"/>
</dbReference>
<evidence type="ECO:0000313" key="3">
    <source>
        <dbReference type="EMBL" id="GEQ35413.1"/>
    </source>
</evidence>
<evidence type="ECO:0000313" key="4">
    <source>
        <dbReference type="Proteomes" id="UP000887127"/>
    </source>
</evidence>
<evidence type="ECO:0000259" key="2">
    <source>
        <dbReference type="Pfam" id="PF20938"/>
    </source>
</evidence>
<dbReference type="InterPro" id="IPR049349">
    <property type="entry name" value="DUF2264_N"/>
</dbReference>
<dbReference type="Proteomes" id="UP000887127">
    <property type="component" value="Unassembled WGS sequence"/>
</dbReference>
<dbReference type="PIRSF" id="PIRSF014753">
    <property type="entry name" value="UCP014753"/>
    <property type="match status" value="1"/>
</dbReference>
<dbReference type="PANTHER" id="PTHR35339:SF4">
    <property type="entry name" value="LINALOOL DEHYDRATASE_ISOMERASE DOMAIN-CONTAINING PROTEIN"/>
    <property type="match status" value="1"/>
</dbReference>
<reference evidence="3" key="1">
    <citation type="submission" date="2019-08" db="EMBL/GenBank/DDBJ databases">
        <title>Marinilactibacillus psychrotolerans M13-2T whole genome sequencing project.</title>
        <authorList>
            <person name="Ishikawa M."/>
            <person name="Suzuki T."/>
            <person name="Matsutani M."/>
        </authorList>
    </citation>
    <scope>NUCLEOTIDE SEQUENCE</scope>
    <source>
        <strain evidence="3">M13-2T</strain>
    </source>
</reference>
<feature type="domain" description="DUF2264" evidence="1">
    <location>
        <begin position="11"/>
        <end position="352"/>
    </location>
</feature>
<name>A0AAV3WTL1_9LACT</name>
<gene>
    <name evidence="3" type="ORF">M132T_09210</name>
</gene>
<dbReference type="AlphaFoldDB" id="A0AAV3WTL1"/>
<protein>
    <recommendedName>
        <fullName evidence="5">DUF2264 domain-containing protein</fullName>
    </recommendedName>
</protein>
<dbReference type="GeneID" id="96911497"/>